<dbReference type="Gene3D" id="2.60.40.790">
    <property type="match status" value="1"/>
</dbReference>
<accession>A0ABU5UM99</accession>
<dbReference type="InterPro" id="IPR044587">
    <property type="entry name" value="HSP21-like"/>
</dbReference>
<organism evidence="5 6">
    <name type="scientific">Nodularia spumigena UHCC 0060</name>
    <dbReference type="NCBI Taxonomy" id="3110300"/>
    <lineage>
        <taxon>Bacteria</taxon>
        <taxon>Bacillati</taxon>
        <taxon>Cyanobacteriota</taxon>
        <taxon>Cyanophyceae</taxon>
        <taxon>Nostocales</taxon>
        <taxon>Nodulariaceae</taxon>
        <taxon>Nodularia</taxon>
    </lineage>
</organism>
<sequence length="165" mass="18888">MVLSRWEPFREIETMQRQMSRLLDQIAPSTDTGEIISDRLTFIPPAELEETSDDIKLWMEIPGIDPQNLDVKVAADTVSVTGERKSEIKDEERRGMRRSEFRYGRFQRVIPLPSRIQNDKVNADFKNGVLCLTMPKAEEEKTRVVTVQLPGQSQQGQISGGQKQK</sequence>
<dbReference type="PANTHER" id="PTHR46733:SF4">
    <property type="entry name" value="HEAT SHOCK PROTEIN 21, CHLOROPLASTIC"/>
    <property type="match status" value="1"/>
</dbReference>
<comment type="caution">
    <text evidence="5">The sequence shown here is derived from an EMBL/GenBank/DDBJ whole genome shotgun (WGS) entry which is preliminary data.</text>
</comment>
<dbReference type="PANTHER" id="PTHR46733">
    <property type="entry name" value="26.5 KDA HEAT SHOCK PROTEIN, MITOCHONDRIAL"/>
    <property type="match status" value="1"/>
</dbReference>
<proteinExistence type="inferred from homology"/>
<dbReference type="EMBL" id="JAYGHK010000010">
    <property type="protein sequence ID" value="MEA5607400.1"/>
    <property type="molecule type" value="Genomic_DNA"/>
</dbReference>
<keyword evidence="6" id="KW-1185">Reference proteome</keyword>
<dbReference type="PROSITE" id="PS01031">
    <property type="entry name" value="SHSP"/>
    <property type="match status" value="1"/>
</dbReference>
<name>A0ABU5UM99_NODSP</name>
<protein>
    <submittedName>
        <fullName evidence="5">Hsp20/alpha crystallin family protein</fullName>
    </submittedName>
</protein>
<evidence type="ECO:0000313" key="5">
    <source>
        <dbReference type="EMBL" id="MEA5607400.1"/>
    </source>
</evidence>
<comment type="similarity">
    <text evidence="2 3">Belongs to the small heat shock protein (HSP20) family.</text>
</comment>
<dbReference type="InterPro" id="IPR002068">
    <property type="entry name" value="A-crystallin/Hsp20_dom"/>
</dbReference>
<keyword evidence="1" id="KW-0346">Stress response</keyword>
<feature type="domain" description="SHSP" evidence="4">
    <location>
        <begin position="37"/>
        <end position="150"/>
    </location>
</feature>
<gene>
    <name evidence="5" type="ORF">VB695_04780</name>
</gene>
<dbReference type="GeneID" id="78017872"/>
<evidence type="ECO:0000256" key="2">
    <source>
        <dbReference type="PROSITE-ProRule" id="PRU00285"/>
    </source>
</evidence>
<reference evidence="5 6" key="1">
    <citation type="submission" date="2023-12" db="EMBL/GenBank/DDBJ databases">
        <title>Baltic Sea Cyanobacteria.</title>
        <authorList>
            <person name="Delbaje E."/>
            <person name="Fewer D.P."/>
            <person name="Shishido T.K."/>
        </authorList>
    </citation>
    <scope>NUCLEOTIDE SEQUENCE [LARGE SCALE GENOMIC DNA]</scope>
    <source>
        <strain evidence="5 6">UHCC 0060</strain>
    </source>
</reference>
<evidence type="ECO:0000259" key="4">
    <source>
        <dbReference type="PROSITE" id="PS01031"/>
    </source>
</evidence>
<evidence type="ECO:0000256" key="1">
    <source>
        <dbReference type="ARBA" id="ARBA00023016"/>
    </source>
</evidence>
<dbReference type="InterPro" id="IPR008978">
    <property type="entry name" value="HSP20-like_chaperone"/>
</dbReference>
<evidence type="ECO:0000256" key="3">
    <source>
        <dbReference type="RuleBase" id="RU003616"/>
    </source>
</evidence>
<dbReference type="Pfam" id="PF00011">
    <property type="entry name" value="HSP20"/>
    <property type="match status" value="1"/>
</dbReference>
<dbReference type="Proteomes" id="UP001303285">
    <property type="component" value="Unassembled WGS sequence"/>
</dbReference>
<dbReference type="SUPFAM" id="SSF49764">
    <property type="entry name" value="HSP20-like chaperones"/>
    <property type="match status" value="1"/>
</dbReference>
<dbReference type="RefSeq" id="WP_006198728.1">
    <property type="nucleotide sequence ID" value="NZ_JAYGHK010000010.1"/>
</dbReference>
<dbReference type="CDD" id="cd06464">
    <property type="entry name" value="ACD_sHsps-like"/>
    <property type="match status" value="1"/>
</dbReference>
<evidence type="ECO:0000313" key="6">
    <source>
        <dbReference type="Proteomes" id="UP001303285"/>
    </source>
</evidence>